<sequence length="283" mass="31450">MDLARQRLRLSGGTELSFVTAGEASMPPVLLLHGFPGSADYFRDVVPLLSQVAYVIAPDLPGFGESDVLPQVTFDAFGEAIAELLDRLAVGPRYVYLHDFGAPVGFHIAMRAPDQVLGHIIQNANAHRTGFGPPWDPVIAYWSHPDPDNEAASTAHLTFEGVRNGYLGGMPPDVAARIPPKVWEEDWRVMQLPGRMETQRALIKDYGNYAARFDEIADHLARWQPPSLMIWARHDPFFDLAEVLSWMQALPRMEAHVLDAGHKLLETHAATAAPLMVDFIRRT</sequence>
<dbReference type="SUPFAM" id="SSF53474">
    <property type="entry name" value="alpha/beta-Hydrolases"/>
    <property type="match status" value="1"/>
</dbReference>
<keyword evidence="3" id="KW-1185">Reference proteome</keyword>
<accession>A0A2P7SDG0</accession>
<gene>
    <name evidence="2" type="ORF">C7I84_11010</name>
</gene>
<dbReference type="EMBL" id="PXYK01000009">
    <property type="protein sequence ID" value="PSJ60503.1"/>
    <property type="molecule type" value="Genomic_DNA"/>
</dbReference>
<dbReference type="GO" id="GO:0004301">
    <property type="term" value="F:epoxide hydrolase activity"/>
    <property type="evidence" value="ECO:0007669"/>
    <property type="project" value="TreeGrafter"/>
</dbReference>
<dbReference type="InterPro" id="IPR000073">
    <property type="entry name" value="AB_hydrolase_1"/>
</dbReference>
<protein>
    <submittedName>
        <fullName evidence="2">Hydrolase</fullName>
    </submittedName>
</protein>
<proteinExistence type="predicted"/>
<feature type="domain" description="AB hydrolase-1" evidence="1">
    <location>
        <begin position="27"/>
        <end position="268"/>
    </location>
</feature>
<dbReference type="PANTHER" id="PTHR42977">
    <property type="entry name" value="HYDROLASE-RELATED"/>
    <property type="match status" value="1"/>
</dbReference>
<dbReference type="AlphaFoldDB" id="A0A2P7SDG0"/>
<comment type="caution">
    <text evidence="2">The sequence shown here is derived from an EMBL/GenBank/DDBJ whole genome shotgun (WGS) entry which is preliminary data.</text>
</comment>
<evidence type="ECO:0000313" key="2">
    <source>
        <dbReference type="EMBL" id="PSJ60503.1"/>
    </source>
</evidence>
<dbReference type="Gene3D" id="3.40.50.1820">
    <property type="entry name" value="alpha/beta hydrolase"/>
    <property type="match status" value="1"/>
</dbReference>
<organism evidence="2 3">
    <name type="scientific">Kumtagia ephedrae</name>
    <dbReference type="NCBI Taxonomy" id="2116701"/>
    <lineage>
        <taxon>Bacteria</taxon>
        <taxon>Pseudomonadati</taxon>
        <taxon>Pseudomonadota</taxon>
        <taxon>Alphaproteobacteria</taxon>
        <taxon>Hyphomicrobiales</taxon>
        <taxon>Phyllobacteriaceae</taxon>
        <taxon>Kumtagia</taxon>
    </lineage>
</organism>
<dbReference type="InterPro" id="IPR051340">
    <property type="entry name" value="Haloalkane_dehalogenase"/>
</dbReference>
<evidence type="ECO:0000313" key="3">
    <source>
        <dbReference type="Proteomes" id="UP000241229"/>
    </source>
</evidence>
<dbReference type="Pfam" id="PF00561">
    <property type="entry name" value="Abhydrolase_1"/>
    <property type="match status" value="1"/>
</dbReference>
<dbReference type="Proteomes" id="UP000241229">
    <property type="component" value="Unassembled WGS sequence"/>
</dbReference>
<reference evidence="2 3" key="1">
    <citation type="submission" date="2018-03" db="EMBL/GenBank/DDBJ databases">
        <title>The draft genome of Mesorhizobium sp. 6GN-30.</title>
        <authorList>
            <person name="Liu L."/>
            <person name="Li L."/>
            <person name="Wang T."/>
            <person name="Zhang X."/>
            <person name="Liang L."/>
        </authorList>
    </citation>
    <scope>NUCLEOTIDE SEQUENCE [LARGE SCALE GENOMIC DNA]</scope>
    <source>
        <strain evidence="2 3">6GN30</strain>
    </source>
</reference>
<dbReference type="OrthoDB" id="9799612at2"/>
<dbReference type="InterPro" id="IPR029058">
    <property type="entry name" value="AB_hydrolase_fold"/>
</dbReference>
<evidence type="ECO:0000259" key="1">
    <source>
        <dbReference type="Pfam" id="PF00561"/>
    </source>
</evidence>
<keyword evidence="2" id="KW-0378">Hydrolase</keyword>
<name>A0A2P7SDG0_9HYPH</name>
<dbReference type="PANTHER" id="PTHR42977:SF1">
    <property type="entry name" value="BLR6576 PROTEIN"/>
    <property type="match status" value="1"/>
</dbReference>